<protein>
    <submittedName>
        <fullName evidence="2">Uncharacterized protein</fullName>
    </submittedName>
</protein>
<keyword evidence="1" id="KW-0472">Membrane</keyword>
<evidence type="ECO:0000256" key="1">
    <source>
        <dbReference type="SAM" id="Phobius"/>
    </source>
</evidence>
<gene>
    <name evidence="2" type="ORF">CALMAC_LOCUS7123</name>
</gene>
<dbReference type="OrthoDB" id="331948at2759"/>
<dbReference type="InterPro" id="IPR039859">
    <property type="entry name" value="PFA4/ZDH16/20/ERF2-like"/>
</dbReference>
<dbReference type="GO" id="GO:0016409">
    <property type="term" value="F:palmitoyltransferase activity"/>
    <property type="evidence" value="ECO:0007669"/>
    <property type="project" value="InterPro"/>
</dbReference>
<feature type="transmembrane region" description="Helical" evidence="1">
    <location>
        <begin position="32"/>
        <end position="52"/>
    </location>
</feature>
<organism evidence="2 3">
    <name type="scientific">Callosobruchus maculatus</name>
    <name type="common">Southern cowpea weevil</name>
    <name type="synonym">Pulse bruchid</name>
    <dbReference type="NCBI Taxonomy" id="64391"/>
    <lineage>
        <taxon>Eukaryota</taxon>
        <taxon>Metazoa</taxon>
        <taxon>Ecdysozoa</taxon>
        <taxon>Arthropoda</taxon>
        <taxon>Hexapoda</taxon>
        <taxon>Insecta</taxon>
        <taxon>Pterygota</taxon>
        <taxon>Neoptera</taxon>
        <taxon>Endopterygota</taxon>
        <taxon>Coleoptera</taxon>
        <taxon>Polyphaga</taxon>
        <taxon>Cucujiformia</taxon>
        <taxon>Chrysomeloidea</taxon>
        <taxon>Chrysomelidae</taxon>
        <taxon>Bruchinae</taxon>
        <taxon>Bruchini</taxon>
        <taxon>Callosobruchus</taxon>
    </lineage>
</organism>
<evidence type="ECO:0000313" key="3">
    <source>
        <dbReference type="Proteomes" id="UP000410492"/>
    </source>
</evidence>
<feature type="transmembrane region" description="Helical" evidence="1">
    <location>
        <begin position="64"/>
        <end position="84"/>
    </location>
</feature>
<sequence>MERRVRAQRRDIRHLDTMCFTPFRRICHWGPLTAIGIIKMITAMTIHCMNMLLPKDTLGGKLNYGIFIALAGLTLYNFLSSMYHGPGYLPLNWKPCKEKDCQFLQTCGVCHGYKAPRSHHCRKSDAY</sequence>
<name>A0A653C8L2_CALMS</name>
<reference evidence="2 3" key="1">
    <citation type="submission" date="2019-01" db="EMBL/GenBank/DDBJ databases">
        <authorList>
            <person name="Sayadi A."/>
        </authorList>
    </citation>
    <scope>NUCLEOTIDE SEQUENCE [LARGE SCALE GENOMIC DNA]</scope>
</reference>
<dbReference type="PANTHER" id="PTHR12246">
    <property type="entry name" value="PALMITOYLTRANSFERASE ZDHHC16"/>
    <property type="match status" value="1"/>
</dbReference>
<dbReference type="EMBL" id="CAACVG010007223">
    <property type="protein sequence ID" value="VEN44257.1"/>
    <property type="molecule type" value="Genomic_DNA"/>
</dbReference>
<accession>A0A653C8L2</accession>
<keyword evidence="3" id="KW-1185">Reference proteome</keyword>
<keyword evidence="1" id="KW-1133">Transmembrane helix</keyword>
<evidence type="ECO:0000313" key="2">
    <source>
        <dbReference type="EMBL" id="VEN44257.1"/>
    </source>
</evidence>
<dbReference type="AlphaFoldDB" id="A0A653C8L2"/>
<proteinExistence type="predicted"/>
<dbReference type="Proteomes" id="UP000410492">
    <property type="component" value="Unassembled WGS sequence"/>
</dbReference>
<keyword evidence="1" id="KW-0812">Transmembrane</keyword>